<accession>A0A0A9E5Z3</accession>
<organism evidence="1">
    <name type="scientific">Arundo donax</name>
    <name type="common">Giant reed</name>
    <name type="synonym">Donax arundinaceus</name>
    <dbReference type="NCBI Taxonomy" id="35708"/>
    <lineage>
        <taxon>Eukaryota</taxon>
        <taxon>Viridiplantae</taxon>
        <taxon>Streptophyta</taxon>
        <taxon>Embryophyta</taxon>
        <taxon>Tracheophyta</taxon>
        <taxon>Spermatophyta</taxon>
        <taxon>Magnoliopsida</taxon>
        <taxon>Liliopsida</taxon>
        <taxon>Poales</taxon>
        <taxon>Poaceae</taxon>
        <taxon>PACMAD clade</taxon>
        <taxon>Arundinoideae</taxon>
        <taxon>Arundineae</taxon>
        <taxon>Arundo</taxon>
    </lineage>
</organism>
<reference evidence="1" key="2">
    <citation type="journal article" date="2015" name="Data Brief">
        <title>Shoot transcriptome of the giant reed, Arundo donax.</title>
        <authorList>
            <person name="Barrero R.A."/>
            <person name="Guerrero F.D."/>
            <person name="Moolhuijzen P."/>
            <person name="Goolsby J.A."/>
            <person name="Tidwell J."/>
            <person name="Bellgard S.E."/>
            <person name="Bellgard M.I."/>
        </authorList>
    </citation>
    <scope>NUCLEOTIDE SEQUENCE</scope>
    <source>
        <tissue evidence="1">Shoot tissue taken approximately 20 cm above the soil surface</tissue>
    </source>
</reference>
<dbReference type="AlphaFoldDB" id="A0A0A9E5Z3"/>
<proteinExistence type="predicted"/>
<protein>
    <submittedName>
        <fullName evidence="1">Uncharacterized protein</fullName>
    </submittedName>
</protein>
<dbReference type="EMBL" id="GBRH01203447">
    <property type="protein sequence ID" value="JAD94448.1"/>
    <property type="molecule type" value="Transcribed_RNA"/>
</dbReference>
<name>A0A0A9E5Z3_ARUDO</name>
<reference evidence="1" key="1">
    <citation type="submission" date="2014-09" db="EMBL/GenBank/DDBJ databases">
        <authorList>
            <person name="Magalhaes I.L.F."/>
            <person name="Oliveira U."/>
            <person name="Santos F.R."/>
            <person name="Vidigal T.H.D.A."/>
            <person name="Brescovit A.D."/>
            <person name="Santos A.J."/>
        </authorList>
    </citation>
    <scope>NUCLEOTIDE SEQUENCE</scope>
    <source>
        <tissue evidence="1">Shoot tissue taken approximately 20 cm above the soil surface</tissue>
    </source>
</reference>
<evidence type="ECO:0000313" key="1">
    <source>
        <dbReference type="EMBL" id="JAD94448.1"/>
    </source>
</evidence>
<sequence length="23" mass="2804">MEVMLLVNFSNQTCFHQSFKRMI</sequence>